<dbReference type="Pfam" id="PF00690">
    <property type="entry name" value="Cation_ATPase_N"/>
    <property type="match status" value="1"/>
</dbReference>
<dbReference type="InterPro" id="IPR004014">
    <property type="entry name" value="ATPase_P-typ_cation-transptr_N"/>
</dbReference>
<dbReference type="GeneID" id="16069653"/>
<proteinExistence type="predicted"/>
<dbReference type="GO" id="GO:0036376">
    <property type="term" value="P:sodium ion export across plasma membrane"/>
    <property type="evidence" value="ECO:0007669"/>
    <property type="project" value="TreeGrafter"/>
</dbReference>
<dbReference type="InterPro" id="IPR036412">
    <property type="entry name" value="HAD-like_sf"/>
</dbReference>
<dbReference type="SUPFAM" id="SSF81653">
    <property type="entry name" value="Calcium ATPase, transduction domain A"/>
    <property type="match status" value="1"/>
</dbReference>
<evidence type="ECO:0000256" key="2">
    <source>
        <dbReference type="ARBA" id="ARBA00022475"/>
    </source>
</evidence>
<protein>
    <submittedName>
        <fullName evidence="5">Uncharacterized protein</fullName>
    </submittedName>
</protein>
<dbReference type="GO" id="GO:0005886">
    <property type="term" value="C:plasma membrane"/>
    <property type="evidence" value="ECO:0007669"/>
    <property type="project" value="UniProtKB-SubCell"/>
</dbReference>
<dbReference type="GO" id="GO:1990573">
    <property type="term" value="P:potassium ion import across plasma membrane"/>
    <property type="evidence" value="ECO:0007669"/>
    <property type="project" value="TreeGrafter"/>
</dbReference>
<dbReference type="InterPro" id="IPR059000">
    <property type="entry name" value="ATPase_P-type_domA"/>
</dbReference>
<dbReference type="GO" id="GO:0005391">
    <property type="term" value="F:P-type sodium:potassium-exchanging transporter activity"/>
    <property type="evidence" value="ECO:0007669"/>
    <property type="project" value="TreeGrafter"/>
</dbReference>
<dbReference type="SUPFAM" id="SSF56784">
    <property type="entry name" value="HAD-like"/>
    <property type="match status" value="1"/>
</dbReference>
<dbReference type="Proteomes" id="UP000007799">
    <property type="component" value="Unassembled WGS sequence"/>
</dbReference>
<dbReference type="GO" id="GO:0030007">
    <property type="term" value="P:intracellular potassium ion homeostasis"/>
    <property type="evidence" value="ECO:0007669"/>
    <property type="project" value="TreeGrafter"/>
</dbReference>
<keyword evidence="6" id="KW-1185">Reference proteome</keyword>
<dbReference type="OrthoDB" id="3352408at2759"/>
<keyword evidence="2" id="KW-1003">Cell membrane</keyword>
<dbReference type="EMBL" id="GL832985">
    <property type="protein sequence ID" value="EGD79342.1"/>
    <property type="molecule type" value="Genomic_DNA"/>
</dbReference>
<name>F2UNY7_SALR5</name>
<dbReference type="KEGG" id="sre:PTSG_09756"/>
<dbReference type="Pfam" id="PF00122">
    <property type="entry name" value="E1-E2_ATPase"/>
    <property type="match status" value="1"/>
</dbReference>
<dbReference type="RefSeq" id="XP_004989111.1">
    <property type="nucleotide sequence ID" value="XM_004989054.1"/>
</dbReference>
<dbReference type="InterPro" id="IPR023214">
    <property type="entry name" value="HAD_sf"/>
</dbReference>
<dbReference type="InterPro" id="IPR008250">
    <property type="entry name" value="ATPase_P-typ_transduc_dom_A_sf"/>
</dbReference>
<feature type="domain" description="P-type ATPase A" evidence="3">
    <location>
        <begin position="102"/>
        <end position="147"/>
    </location>
</feature>
<feature type="domain" description="Cation-transporting P-type ATPase N-terminal" evidence="4">
    <location>
        <begin position="46"/>
        <end position="82"/>
    </location>
</feature>
<evidence type="ECO:0000259" key="4">
    <source>
        <dbReference type="Pfam" id="PF00690"/>
    </source>
</evidence>
<dbReference type="InParanoid" id="F2UNY7"/>
<gene>
    <name evidence="5" type="ORF">PTSG_09756</name>
</gene>
<comment type="subcellular location">
    <subcellularLocation>
        <location evidence="1">Cell membrane</location>
        <topology evidence="1">Multi-pass membrane protein</topology>
    </subcellularLocation>
</comment>
<dbReference type="AlphaFoldDB" id="F2UNY7"/>
<dbReference type="PANTHER" id="PTHR43294">
    <property type="entry name" value="SODIUM/POTASSIUM-TRANSPORTING ATPASE SUBUNIT ALPHA"/>
    <property type="match status" value="1"/>
</dbReference>
<organism evidence="6">
    <name type="scientific">Salpingoeca rosetta (strain ATCC 50818 / BSB-021)</name>
    <dbReference type="NCBI Taxonomy" id="946362"/>
    <lineage>
        <taxon>Eukaryota</taxon>
        <taxon>Choanoflagellata</taxon>
        <taxon>Craspedida</taxon>
        <taxon>Salpingoecidae</taxon>
        <taxon>Salpingoeca</taxon>
    </lineage>
</organism>
<evidence type="ECO:0000259" key="3">
    <source>
        <dbReference type="Pfam" id="PF00122"/>
    </source>
</evidence>
<sequence length="410" mass="43868">MANEVDAKRMLAHIDGLSAHNTPAKVTSSEPKEVKIAYESGLKMVHQKQGSEVCEMLGVDPRKGLNVSYAVQRLSKYGENTPSNIEQQLYGSASNVAKRYARTYTVLRGGDVTTVATKELVVGDVVFLQAGDHVPADIRILKAARETAEQYEFSAEKGYEKKVVEVNTVIDNTLPGGFGPSPVGSGERCTLSATRPSLFIPPPAQRLPRGVDKKKVAKLAGKLSTLGMSVKQADRLVPLCGVKSMTVMLTATPANINRTNIAIKRVVALGFRLLVLLRPGVDARRDIAQLTTVAVGKPINLDHTRMLVSSGTIAECVSAMELESAVLAAGPDLVLADAVKAAADKFEEPVVVYSDEVNDKMALERATLGFCSFNACPAALAATDVVCEENGAERLALYVKILKESTEISS</sequence>
<reference evidence="5" key="1">
    <citation type="submission" date="2009-08" db="EMBL/GenBank/DDBJ databases">
        <title>Annotation of Salpingoeca rosetta.</title>
        <authorList>
            <consortium name="The Broad Institute Genome Sequencing Platform"/>
            <person name="Russ C."/>
            <person name="Cuomo C."/>
            <person name="Burger G."/>
            <person name="Gray M.W."/>
            <person name="Holland P.W.H."/>
            <person name="King N."/>
            <person name="Lang F.B.F."/>
            <person name="Roger A.J."/>
            <person name="Ruiz-Trillo I."/>
            <person name="Young S.K."/>
            <person name="Zeng Q."/>
            <person name="Gargeya S."/>
            <person name="Alvarado L."/>
            <person name="Berlin A."/>
            <person name="Chapman S.B."/>
            <person name="Chen Z."/>
            <person name="Freedman E."/>
            <person name="Gellesch M."/>
            <person name="Goldberg J."/>
            <person name="Griggs A."/>
            <person name="Gujja S."/>
            <person name="Heilman E."/>
            <person name="Heiman D."/>
            <person name="Howarth C."/>
            <person name="Mehta T."/>
            <person name="Neiman D."/>
            <person name="Pearson M."/>
            <person name="Roberts A."/>
            <person name="Saif S."/>
            <person name="Shea T."/>
            <person name="Shenoy N."/>
            <person name="Sisk P."/>
            <person name="Stolte C."/>
            <person name="Sykes S."/>
            <person name="White J."/>
            <person name="Yandava C."/>
            <person name="Haas B."/>
            <person name="Nusbaum C."/>
            <person name="Birren B."/>
        </authorList>
    </citation>
    <scope>NUCLEOTIDE SEQUENCE [LARGE SCALE GENOMIC DNA]</scope>
    <source>
        <strain evidence="5">ATCC 50818</strain>
    </source>
</reference>
<dbReference type="GO" id="GO:0006883">
    <property type="term" value="P:intracellular sodium ion homeostasis"/>
    <property type="evidence" value="ECO:0007669"/>
    <property type="project" value="TreeGrafter"/>
</dbReference>
<accession>F2UNY7</accession>
<evidence type="ECO:0000256" key="1">
    <source>
        <dbReference type="ARBA" id="ARBA00004651"/>
    </source>
</evidence>
<evidence type="ECO:0000313" key="5">
    <source>
        <dbReference type="EMBL" id="EGD79342.1"/>
    </source>
</evidence>
<keyword evidence="2" id="KW-0472">Membrane</keyword>
<evidence type="ECO:0000313" key="6">
    <source>
        <dbReference type="Proteomes" id="UP000007799"/>
    </source>
</evidence>
<dbReference type="Gene3D" id="3.40.50.1000">
    <property type="entry name" value="HAD superfamily/HAD-like"/>
    <property type="match status" value="1"/>
</dbReference>
<dbReference type="PANTHER" id="PTHR43294:SF21">
    <property type="entry name" value="CATION TRANSPORTING ATPASE"/>
    <property type="match status" value="1"/>
</dbReference>
<dbReference type="InterPro" id="IPR050510">
    <property type="entry name" value="Cation_transp_ATPase_P-type"/>
</dbReference>
<dbReference type="Gene3D" id="2.70.150.10">
    <property type="entry name" value="Calcium-transporting ATPase, cytoplasmic transduction domain A"/>
    <property type="match status" value="1"/>
</dbReference>
<dbReference type="GO" id="GO:1902600">
    <property type="term" value="P:proton transmembrane transport"/>
    <property type="evidence" value="ECO:0007669"/>
    <property type="project" value="TreeGrafter"/>
</dbReference>